<keyword evidence="2" id="KW-0812">Transmembrane</keyword>
<dbReference type="Pfam" id="PF17802">
    <property type="entry name" value="SpaA"/>
    <property type="match status" value="1"/>
</dbReference>
<keyword evidence="2" id="KW-1133">Transmembrane helix</keyword>
<dbReference type="OrthoDB" id="3239397at2"/>
<dbReference type="InterPro" id="IPR013320">
    <property type="entry name" value="ConA-like_dom_sf"/>
</dbReference>
<dbReference type="SMART" id="SM00327">
    <property type="entry name" value="VWA"/>
    <property type="match status" value="1"/>
</dbReference>
<evidence type="ECO:0000256" key="1">
    <source>
        <dbReference type="SAM" id="MobiDB-lite"/>
    </source>
</evidence>
<feature type="region of interest" description="Disordered" evidence="1">
    <location>
        <begin position="754"/>
        <end position="793"/>
    </location>
</feature>
<feature type="domain" description="VWFA" evidence="3">
    <location>
        <begin position="372"/>
        <end position="546"/>
    </location>
</feature>
<dbReference type="AlphaFoldDB" id="A0A2M9H8T1"/>
<dbReference type="InterPro" id="IPR041033">
    <property type="entry name" value="SpaA_PFL_dom_1"/>
</dbReference>
<dbReference type="Pfam" id="PF19403">
    <property type="entry name" value="SpaA_2"/>
    <property type="match status" value="1"/>
</dbReference>
<keyword evidence="5" id="KW-1185">Reference proteome</keyword>
<feature type="region of interest" description="Disordered" evidence="1">
    <location>
        <begin position="875"/>
        <end position="900"/>
    </location>
</feature>
<sequence>MYGGTAFDGQNGDGISFFLTDGAATLKQTGAGGAGMGYASVDEDGDGTRRGDTPRAEGIAQGVLGVGLDQFGNFSVQHVYRSGTTDRITGGNDCQTEWPGGSEHLTLRGQGSLVDDKWNGGYCVVSETKVSGGFRTSGSQWSDAPGDSGKTVRVIISTPDADGYQTVSVYINGIAVVANQKLGYKLPSTIKFGFSAGTGAASQAQLIRGLTAHSLESLPDINLVKAVNKDTYPDADTHVFKEGDLVPYVFTVSNGGNTDLTNVQVTDKHIANIECPATTLAVGHSMTCNGTLTLTKEMARPGSFTNTATVTGTSGTKMVSDDDSVTINTVKGVEIVAPQHRKYIKDNGDGTYTLSLDVTGKSTASDEGNGVDVFLLADTTGSMKTDNRFVNLKQASKQLADSVLTSDNAKLGDKGVKIAAIPFATNAPADGLKKVNFTNTASDLTNTICGTDSDCSSIDDGWTMDTSGVGGTNWQATLDYVSKNANALGARADAKKIIVFVTDGAPKVDKNTDKNVEEFTPSLWNSSLDSAKALAKAGYEFINVDVTSADSDSSKSVYMDPSTQSVSTQVCSAKKCDAFSGNKTTTNWNKGDWAYGDYDSGNRPTKWKLSLNVFTDRINDAKPGIAQYLNAKGGDLQTAFKSIVAKITHTDTSYRNVTITDDLSQYAQVKDLTAQDVSKATVIAKNADGKALDPQPVAGKDYKVTYTAGTAEGANGASTGTVTLQFLNDYELKSGYTYTLSFNVRPTKQAYTDYASNGGKNQDGYAGNTGDAGTDVPGTAADKQTSSNKPGFYSNKTATLTYQQCVTTSVNGGDSASNCENGAPVSYARPVLQVKIATVTLVKTVDNTYAGKWGAAPNAWELSLRATGSNGVLVNPEDSPYKGVPDSKNVQSGSSETKPSWATASIKVPAGKYNLTEIHNDAYRHSSFPNAPYPYYDGYNDGENNGNNGSWQCVADGSALTVDHLRYVTIPAGKNVTCTATNTALPGSLTWTKTDPAGTALKGSEWTLSGPDGTKTVTVTNDKGNGSFAVNKLAWGKYTLQESKAPNGYAKDSKKYPFAVIPAVQKDQSGNNKVAVDPANPNGDVSDKCVVKPVRPAVAALAAGASIRFTAEGLDVDCGAFVNNPTVAALPLTGGTTGRAWLIASGVLLVLAGCSYLVWRKRMA</sequence>
<dbReference type="InterPro" id="IPR036465">
    <property type="entry name" value="vWFA_dom_sf"/>
</dbReference>
<evidence type="ECO:0000313" key="5">
    <source>
        <dbReference type="Proteomes" id="UP000229095"/>
    </source>
</evidence>
<feature type="compositionally biased region" description="Polar residues" evidence="1">
    <location>
        <begin position="888"/>
        <end position="900"/>
    </location>
</feature>
<organism evidence="4 5">
    <name type="scientific">Bifidobacterium primatium</name>
    <dbReference type="NCBI Taxonomy" id="2045438"/>
    <lineage>
        <taxon>Bacteria</taxon>
        <taxon>Bacillati</taxon>
        <taxon>Actinomycetota</taxon>
        <taxon>Actinomycetes</taxon>
        <taxon>Bifidobacteriales</taxon>
        <taxon>Bifidobacteriaceae</taxon>
        <taxon>Bifidobacterium</taxon>
    </lineage>
</organism>
<protein>
    <recommendedName>
        <fullName evidence="3">VWFA domain-containing protein</fullName>
    </recommendedName>
</protein>
<dbReference type="InterPro" id="IPR045826">
    <property type="entry name" value="SpaA_PFL_dom_2"/>
</dbReference>
<dbReference type="PROSITE" id="PS50234">
    <property type="entry name" value="VWFA"/>
    <property type="match status" value="1"/>
</dbReference>
<dbReference type="SUPFAM" id="SSF49478">
    <property type="entry name" value="Cna protein B-type domain"/>
    <property type="match status" value="1"/>
</dbReference>
<dbReference type="Pfam" id="PF00092">
    <property type="entry name" value="VWA"/>
    <property type="match status" value="1"/>
</dbReference>
<evidence type="ECO:0000256" key="2">
    <source>
        <dbReference type="SAM" id="Phobius"/>
    </source>
</evidence>
<evidence type="ECO:0000313" key="4">
    <source>
        <dbReference type="EMBL" id="PJM73215.1"/>
    </source>
</evidence>
<feature type="transmembrane region" description="Helical" evidence="2">
    <location>
        <begin position="1140"/>
        <end position="1159"/>
    </location>
</feature>
<dbReference type="Pfam" id="PF24558">
    <property type="entry name" value="DUF7604"/>
    <property type="match status" value="1"/>
</dbReference>
<evidence type="ECO:0000259" key="3">
    <source>
        <dbReference type="PROSITE" id="PS50234"/>
    </source>
</evidence>
<dbReference type="NCBIfam" id="TIGR01167">
    <property type="entry name" value="LPXTG_anchor"/>
    <property type="match status" value="1"/>
</dbReference>
<dbReference type="GO" id="GO:0005975">
    <property type="term" value="P:carbohydrate metabolic process"/>
    <property type="evidence" value="ECO:0007669"/>
    <property type="project" value="UniProtKB-ARBA"/>
</dbReference>
<dbReference type="InterPro" id="IPR055384">
    <property type="entry name" value="DUF7604"/>
</dbReference>
<dbReference type="SUPFAM" id="SSF53300">
    <property type="entry name" value="vWA-like"/>
    <property type="match status" value="1"/>
</dbReference>
<comment type="caution">
    <text evidence="4">The sequence shown here is derived from an EMBL/GenBank/DDBJ whole genome shotgun (WGS) entry which is preliminary data.</text>
</comment>
<dbReference type="InterPro" id="IPR013783">
    <property type="entry name" value="Ig-like_fold"/>
</dbReference>
<dbReference type="InterPro" id="IPR055354">
    <property type="entry name" value="DUF7507"/>
</dbReference>
<proteinExistence type="predicted"/>
<dbReference type="Pfam" id="PF24346">
    <property type="entry name" value="DUF7507"/>
    <property type="match status" value="1"/>
</dbReference>
<reference evidence="4 5" key="1">
    <citation type="submission" date="2017-10" db="EMBL/GenBank/DDBJ databases">
        <title>Draft genome sequences of strains TRE 1, TRE 9, TRE H and TRI 7, isolated from tamarins, belonging to four potential novel Bifidobacterium species.</title>
        <authorList>
            <person name="Mattarelli P."/>
            <person name="Modesto M."/>
            <person name="Puglisi E."/>
            <person name="Morelli L."/>
            <person name="Spezio C."/>
            <person name="Bonetti A."/>
            <person name="Sandri C."/>
        </authorList>
    </citation>
    <scope>NUCLEOTIDE SEQUENCE [LARGE SCALE GENOMIC DNA]</scope>
    <source>
        <strain evidence="5">TRE1</strain>
    </source>
</reference>
<name>A0A2M9H8T1_9BIFI</name>
<gene>
    <name evidence="4" type="ORF">CS006_03925</name>
</gene>
<dbReference type="InterPro" id="IPR002035">
    <property type="entry name" value="VWF_A"/>
</dbReference>
<dbReference type="Gene3D" id="2.60.40.10">
    <property type="entry name" value="Immunoglobulins"/>
    <property type="match status" value="1"/>
</dbReference>
<dbReference type="Proteomes" id="UP000229095">
    <property type="component" value="Unassembled WGS sequence"/>
</dbReference>
<dbReference type="SUPFAM" id="SSF49899">
    <property type="entry name" value="Concanavalin A-like lectins/glucanases"/>
    <property type="match status" value="1"/>
</dbReference>
<feature type="compositionally biased region" description="Polar residues" evidence="1">
    <location>
        <begin position="782"/>
        <end position="793"/>
    </location>
</feature>
<dbReference type="Gene3D" id="3.40.50.410">
    <property type="entry name" value="von Willebrand factor, type A domain"/>
    <property type="match status" value="1"/>
</dbReference>
<keyword evidence="2" id="KW-0472">Membrane</keyword>
<dbReference type="EMBL" id="PEBI01000002">
    <property type="protein sequence ID" value="PJM73215.1"/>
    <property type="molecule type" value="Genomic_DNA"/>
</dbReference>
<accession>A0A2M9H8T1</accession>
<dbReference type="CDD" id="cd00198">
    <property type="entry name" value="vWFA"/>
    <property type="match status" value="1"/>
</dbReference>